<dbReference type="RefSeq" id="WP_095512121.1">
    <property type="nucleotide sequence ID" value="NZ_MQWD01000001.1"/>
</dbReference>
<dbReference type="InterPro" id="IPR003675">
    <property type="entry name" value="Rce1/LyrA-like_dom"/>
</dbReference>
<keyword evidence="4" id="KW-1185">Reference proteome</keyword>
<name>A0A271J4I4_9BACT</name>
<proteinExistence type="predicted"/>
<feature type="transmembrane region" description="Helical" evidence="1">
    <location>
        <begin position="144"/>
        <end position="161"/>
    </location>
</feature>
<dbReference type="EMBL" id="MQWD01000001">
    <property type="protein sequence ID" value="PAP78441.1"/>
    <property type="molecule type" value="Genomic_DNA"/>
</dbReference>
<dbReference type="Proteomes" id="UP000216339">
    <property type="component" value="Unassembled WGS sequence"/>
</dbReference>
<keyword evidence="1" id="KW-1133">Transmembrane helix</keyword>
<reference evidence="3 4" key="1">
    <citation type="submission" date="2016-11" db="EMBL/GenBank/DDBJ databases">
        <title>Study of marine rhodopsin-containing bacteria.</title>
        <authorList>
            <person name="Yoshizawa S."/>
            <person name="Kumagai Y."/>
            <person name="Kogure K."/>
        </authorList>
    </citation>
    <scope>NUCLEOTIDE SEQUENCE [LARGE SCALE GENOMIC DNA]</scope>
    <source>
        <strain evidence="3 4">SAORIC-28</strain>
    </source>
</reference>
<dbReference type="GO" id="GO:0080120">
    <property type="term" value="P:CAAX-box protein maturation"/>
    <property type="evidence" value="ECO:0007669"/>
    <property type="project" value="UniProtKB-ARBA"/>
</dbReference>
<evidence type="ECO:0000313" key="4">
    <source>
        <dbReference type="Proteomes" id="UP000216339"/>
    </source>
</evidence>
<protein>
    <submittedName>
        <fullName evidence="3">Abortive infection protein</fullName>
    </submittedName>
</protein>
<feature type="transmembrane region" description="Helical" evidence="1">
    <location>
        <begin position="26"/>
        <end position="45"/>
    </location>
</feature>
<accession>A0A271J4I4</accession>
<evidence type="ECO:0000259" key="2">
    <source>
        <dbReference type="Pfam" id="PF02517"/>
    </source>
</evidence>
<comment type="caution">
    <text evidence="3">The sequence shown here is derived from an EMBL/GenBank/DDBJ whole genome shotgun (WGS) entry which is preliminary data.</text>
</comment>
<dbReference type="AlphaFoldDB" id="A0A271J4I4"/>
<sequence>MIDRLRSEWQGLRAAVAGLSPNARRAAVVLLTATVLVLFHLQVGSRRVYLRLDNPLGFADEAFGAWAWWFGMQGVLGFVVPALILLVGFRWSPREAGLGLGDWKLASALALGYLPLVLIGTWVLSDGTAFQAQYPHFFGAKESWGVFLAYEALFLFYWIGWEYLWRGFVLFGTAPALGAPLAIVAQTVPFAILHAQKPPAEAYLSILGGLALGALVWRCRSFWIAVPIHAAQMLALDFFATLRFRTGADGVGLGALMDALGGLG</sequence>
<feature type="transmembrane region" description="Helical" evidence="1">
    <location>
        <begin position="168"/>
        <end position="188"/>
    </location>
</feature>
<evidence type="ECO:0000256" key="1">
    <source>
        <dbReference type="SAM" id="Phobius"/>
    </source>
</evidence>
<keyword evidence="1" id="KW-0472">Membrane</keyword>
<evidence type="ECO:0000313" key="3">
    <source>
        <dbReference type="EMBL" id="PAP78441.1"/>
    </source>
</evidence>
<feature type="transmembrane region" description="Helical" evidence="1">
    <location>
        <begin position="65"/>
        <end position="91"/>
    </location>
</feature>
<feature type="transmembrane region" description="Helical" evidence="1">
    <location>
        <begin position="103"/>
        <end position="124"/>
    </location>
</feature>
<feature type="domain" description="CAAX prenyl protease 2/Lysostaphin resistance protein A-like" evidence="2">
    <location>
        <begin position="147"/>
        <end position="231"/>
    </location>
</feature>
<gene>
    <name evidence="3" type="ORF">BSZ37_19435</name>
</gene>
<keyword evidence="1" id="KW-0812">Transmembrane</keyword>
<dbReference type="GO" id="GO:0004175">
    <property type="term" value="F:endopeptidase activity"/>
    <property type="evidence" value="ECO:0007669"/>
    <property type="project" value="UniProtKB-ARBA"/>
</dbReference>
<dbReference type="OrthoDB" id="5525190at2"/>
<feature type="transmembrane region" description="Helical" evidence="1">
    <location>
        <begin position="200"/>
        <end position="217"/>
    </location>
</feature>
<organism evidence="3 4">
    <name type="scientific">Rubrivirga marina</name>
    <dbReference type="NCBI Taxonomy" id="1196024"/>
    <lineage>
        <taxon>Bacteria</taxon>
        <taxon>Pseudomonadati</taxon>
        <taxon>Rhodothermota</taxon>
        <taxon>Rhodothermia</taxon>
        <taxon>Rhodothermales</taxon>
        <taxon>Rubricoccaceae</taxon>
        <taxon>Rubrivirga</taxon>
    </lineage>
</organism>
<dbReference type="Pfam" id="PF02517">
    <property type="entry name" value="Rce1-like"/>
    <property type="match status" value="1"/>
</dbReference>